<name>A0A428T064_9HYPO</name>
<evidence type="ECO:0000313" key="2">
    <source>
        <dbReference type="EMBL" id="RSL95454.1"/>
    </source>
</evidence>
<gene>
    <name evidence="2" type="ORF">CEP52_012054</name>
</gene>
<dbReference type="AlphaFoldDB" id="A0A428T064"/>
<dbReference type="EMBL" id="NKCK01000152">
    <property type="protein sequence ID" value="RSL95454.1"/>
    <property type="molecule type" value="Genomic_DNA"/>
</dbReference>
<dbReference type="PANTHER" id="PTHR39474">
    <property type="entry name" value="UNNAMED PRODUCT"/>
    <property type="match status" value="1"/>
</dbReference>
<evidence type="ECO:0000313" key="3">
    <source>
        <dbReference type="Proteomes" id="UP000287144"/>
    </source>
</evidence>
<feature type="region of interest" description="Disordered" evidence="1">
    <location>
        <begin position="102"/>
        <end position="145"/>
    </location>
</feature>
<comment type="caution">
    <text evidence="2">The sequence shown here is derived from an EMBL/GenBank/DDBJ whole genome shotgun (WGS) entry which is preliminary data.</text>
</comment>
<organism evidence="2 3">
    <name type="scientific">Fusarium oligoseptatum</name>
    <dbReference type="NCBI Taxonomy" id="2604345"/>
    <lineage>
        <taxon>Eukaryota</taxon>
        <taxon>Fungi</taxon>
        <taxon>Dikarya</taxon>
        <taxon>Ascomycota</taxon>
        <taxon>Pezizomycotina</taxon>
        <taxon>Sordariomycetes</taxon>
        <taxon>Hypocreomycetidae</taxon>
        <taxon>Hypocreales</taxon>
        <taxon>Nectriaceae</taxon>
        <taxon>Fusarium</taxon>
        <taxon>Fusarium solani species complex</taxon>
    </lineage>
</organism>
<keyword evidence="3" id="KW-1185">Reference proteome</keyword>
<sequence>MNLNRQFPLLLCLLDIHYHVHDHPTPRPQMRVCHRISASITPYFTPGSFAAASSRHRPCSRRCLPQIPNCNDLCLSRPSTNPQGLDGIIGSRLGDLTTRHPSALTIIPPSSSKPSSQASAAGNNMSESTTPEDKSNKQPLPLPAPEEDTAAAVRGDGVTALRVGESVRLDALGPLVVNADGSMGRVGNWAGMTEGEREATLRLLGRRNKQRLEALKAKKAEEEEEEKQKGE</sequence>
<dbReference type="STRING" id="1325735.A0A428T064"/>
<evidence type="ECO:0000256" key="1">
    <source>
        <dbReference type="SAM" id="MobiDB-lite"/>
    </source>
</evidence>
<dbReference type="PANTHER" id="PTHR39474:SF1">
    <property type="entry name" value="FUNGAL SPECIFIC TRANSCRIPTION FACTOR"/>
    <property type="match status" value="1"/>
</dbReference>
<proteinExistence type="predicted"/>
<feature type="compositionally biased region" description="Low complexity" evidence="1">
    <location>
        <begin position="108"/>
        <end position="121"/>
    </location>
</feature>
<reference evidence="2 3" key="1">
    <citation type="submission" date="2017-06" db="EMBL/GenBank/DDBJ databases">
        <title>Comparative genomic analysis of Ambrosia Fusariam Clade fungi.</title>
        <authorList>
            <person name="Stajich J.E."/>
            <person name="Carrillo J."/>
            <person name="Kijimoto T."/>
            <person name="Eskalen A."/>
            <person name="O'Donnell K."/>
            <person name="Kasson M."/>
        </authorList>
    </citation>
    <scope>NUCLEOTIDE SEQUENCE [LARGE SCALE GENOMIC DNA]</scope>
    <source>
        <strain evidence="2 3">NRRL62579</strain>
    </source>
</reference>
<protein>
    <recommendedName>
        <fullName evidence="4">Fungal specific transcription factor</fullName>
    </recommendedName>
</protein>
<evidence type="ECO:0008006" key="4">
    <source>
        <dbReference type="Google" id="ProtNLM"/>
    </source>
</evidence>
<accession>A0A428T064</accession>
<dbReference type="Proteomes" id="UP000287144">
    <property type="component" value="Unassembled WGS sequence"/>
</dbReference>